<gene>
    <name evidence="2" type="ORF">LACFE_CDS1779</name>
</gene>
<dbReference type="Proteomes" id="UP000094714">
    <property type="component" value="Chromosome"/>
</dbReference>
<dbReference type="InterPro" id="IPR009898">
    <property type="entry name" value="DUF1440"/>
</dbReference>
<sequence length="174" mass="19509">MLNMKKNFNLKAAIKAGTAAGLISGLVKLGWEDVLPPRTPERNATNPPQRLLEQLGMSPSLTHSTYTYSDQEMPWVSFIVHFGFSVSFGIIYEVLVENSQYLKKGYGTIFGLAVWVAFHLGIMPAMGTVPSAKEQPKEEHLSEALGHIAWMWTNDIVGRELYRRLTEAKQEQKA</sequence>
<accession>A0A1D7ZZH3</accession>
<evidence type="ECO:0000313" key="3">
    <source>
        <dbReference type="Proteomes" id="UP000094714"/>
    </source>
</evidence>
<evidence type="ECO:0000313" key="2">
    <source>
        <dbReference type="EMBL" id="AOR75222.1"/>
    </source>
</evidence>
<feature type="transmembrane region" description="Helical" evidence="1">
    <location>
        <begin position="107"/>
        <end position="127"/>
    </location>
</feature>
<dbReference type="EMBL" id="CP017151">
    <property type="protein sequence ID" value="AOR75222.1"/>
    <property type="molecule type" value="Genomic_DNA"/>
</dbReference>
<keyword evidence="1" id="KW-0812">Transmembrane</keyword>
<dbReference type="Pfam" id="PF07274">
    <property type="entry name" value="DUF1440"/>
    <property type="match status" value="1"/>
</dbReference>
<name>A0A1D7ZZH3_LIMFE</name>
<proteinExistence type="predicted"/>
<evidence type="ECO:0000256" key="1">
    <source>
        <dbReference type="SAM" id="Phobius"/>
    </source>
</evidence>
<protein>
    <submittedName>
        <fullName evidence="2">Periplasmic/secreted protein</fullName>
    </submittedName>
</protein>
<reference evidence="2 3" key="1">
    <citation type="submission" date="2016-09" db="EMBL/GenBank/DDBJ databases">
        <title>Genome Sequence of the Lactobacillus fermentum strain NCC2970 (CNCM I-5068).</title>
        <authorList>
            <person name="Barretto C."/>
            <person name="Ngom-Bru C."/>
            <person name="Genevaz A."/>
            <person name="Fournier C."/>
            <person name="Moine D."/>
            <person name="Kassam M."/>
            <person name="Iltis A."/>
            <person name="Sagory-Zalkind P."/>
            <person name="Faucherand G."/>
            <person name="Descombes P."/>
            <person name="Duboux S."/>
        </authorList>
    </citation>
    <scope>NUCLEOTIDE SEQUENCE [LARGE SCALE GENOMIC DNA]</scope>
    <source>
        <strain evidence="2 3">NCC2970</strain>
    </source>
</reference>
<organism evidence="2 3">
    <name type="scientific">Limosilactobacillus fermentum</name>
    <name type="common">Lactobacillus fermentum</name>
    <dbReference type="NCBI Taxonomy" id="1613"/>
    <lineage>
        <taxon>Bacteria</taxon>
        <taxon>Bacillati</taxon>
        <taxon>Bacillota</taxon>
        <taxon>Bacilli</taxon>
        <taxon>Lactobacillales</taxon>
        <taxon>Lactobacillaceae</taxon>
        <taxon>Limosilactobacillus</taxon>
    </lineage>
</organism>
<dbReference type="AlphaFoldDB" id="A0A1D7ZZH3"/>
<feature type="transmembrane region" description="Helical" evidence="1">
    <location>
        <begin position="75"/>
        <end position="95"/>
    </location>
</feature>
<keyword evidence="1" id="KW-1133">Transmembrane helix</keyword>
<dbReference type="PATRIC" id="fig|1613.112.peg.1864"/>
<keyword evidence="1" id="KW-0472">Membrane</keyword>